<dbReference type="Proteomes" id="UP000561045">
    <property type="component" value="Unassembled WGS sequence"/>
</dbReference>
<evidence type="ECO:0000313" key="2">
    <source>
        <dbReference type="Proteomes" id="UP000561045"/>
    </source>
</evidence>
<proteinExistence type="predicted"/>
<dbReference type="EMBL" id="JACIET010000002">
    <property type="protein sequence ID" value="MBB4014133.1"/>
    <property type="molecule type" value="Genomic_DNA"/>
</dbReference>
<accession>A0A840BNB9</accession>
<organism evidence="1 2">
    <name type="scientific">Niveibacterium umoris</name>
    <dbReference type="NCBI Taxonomy" id="1193620"/>
    <lineage>
        <taxon>Bacteria</taxon>
        <taxon>Pseudomonadati</taxon>
        <taxon>Pseudomonadota</taxon>
        <taxon>Betaproteobacteria</taxon>
        <taxon>Rhodocyclales</taxon>
        <taxon>Rhodocyclaceae</taxon>
        <taxon>Niveibacterium</taxon>
    </lineage>
</organism>
<comment type="caution">
    <text evidence="1">The sequence shown here is derived from an EMBL/GenBank/DDBJ whole genome shotgun (WGS) entry which is preliminary data.</text>
</comment>
<protein>
    <submittedName>
        <fullName evidence="1">Uncharacterized protein</fullName>
    </submittedName>
</protein>
<sequence>MSPDIDPRAARTRVPDELLAEAISETQWSDPFRASDVFGMAHAVRDCDIGEFDPLPEEWA</sequence>
<evidence type="ECO:0000313" key="1">
    <source>
        <dbReference type="EMBL" id="MBB4014133.1"/>
    </source>
</evidence>
<dbReference type="RefSeq" id="WP_183636022.1">
    <property type="nucleotide sequence ID" value="NZ_BAABLE010000005.1"/>
</dbReference>
<keyword evidence="2" id="KW-1185">Reference proteome</keyword>
<dbReference type="AlphaFoldDB" id="A0A840BNB9"/>
<gene>
    <name evidence="1" type="ORF">GGR36_003479</name>
</gene>
<name>A0A840BNB9_9RHOO</name>
<reference evidence="1 2" key="1">
    <citation type="submission" date="2020-08" db="EMBL/GenBank/DDBJ databases">
        <title>Genomic Encyclopedia of Type Strains, Phase IV (KMG-IV): sequencing the most valuable type-strain genomes for metagenomic binning, comparative biology and taxonomic classification.</title>
        <authorList>
            <person name="Goeker M."/>
        </authorList>
    </citation>
    <scope>NUCLEOTIDE SEQUENCE [LARGE SCALE GENOMIC DNA]</scope>
    <source>
        <strain evidence="1 2">DSM 106739</strain>
    </source>
</reference>